<evidence type="ECO:0000256" key="1">
    <source>
        <dbReference type="SAM" id="Phobius"/>
    </source>
</evidence>
<keyword evidence="1" id="KW-0812">Transmembrane</keyword>
<accession>A0A9P8TR34</accession>
<reference evidence="2" key="2">
    <citation type="submission" date="2021-01" db="EMBL/GenBank/DDBJ databases">
        <authorList>
            <person name="Schikora-Tamarit M.A."/>
        </authorList>
    </citation>
    <scope>NUCLEOTIDE SEQUENCE</scope>
    <source>
        <strain evidence="2">CBS2887</strain>
    </source>
</reference>
<feature type="transmembrane region" description="Helical" evidence="1">
    <location>
        <begin position="12"/>
        <end position="31"/>
    </location>
</feature>
<evidence type="ECO:0000313" key="2">
    <source>
        <dbReference type="EMBL" id="KAH3687531.1"/>
    </source>
</evidence>
<sequence>MLQFFSTSLIFQSYILPLLFPIFLTFLPLLLTLKSLDLITQPTYQLHKTKQLLLFWCQYWMILNICNMIGLHDWAKLGVMLLYVAYWKDVMIYELRCLHLGIVPHIVQMLNRFTASNGQTTGEGHSKSKLNSNITNLRGVNQTDVHTVLEKVVEAVCFNPWELWDMVQIGKSLSVSKVNGKLVNSSDSLRELVEGSLTNKDFYNDVMLKVLLEEGLSVSNSDNTQVVKLQGFKKLVSQVMKKAADTSTPTTGPKLKHHHV</sequence>
<keyword evidence="1" id="KW-0472">Membrane</keyword>
<organism evidence="2 3">
    <name type="scientific">Wickerhamomyces pijperi</name>
    <name type="common">Yeast</name>
    <name type="synonym">Pichia pijperi</name>
    <dbReference type="NCBI Taxonomy" id="599730"/>
    <lineage>
        <taxon>Eukaryota</taxon>
        <taxon>Fungi</taxon>
        <taxon>Dikarya</taxon>
        <taxon>Ascomycota</taxon>
        <taxon>Saccharomycotina</taxon>
        <taxon>Saccharomycetes</taxon>
        <taxon>Phaffomycetales</taxon>
        <taxon>Wickerhamomycetaceae</taxon>
        <taxon>Wickerhamomyces</taxon>
    </lineage>
</organism>
<proteinExistence type="predicted"/>
<comment type="caution">
    <text evidence="2">The sequence shown here is derived from an EMBL/GenBank/DDBJ whole genome shotgun (WGS) entry which is preliminary data.</text>
</comment>
<evidence type="ECO:0000313" key="3">
    <source>
        <dbReference type="Proteomes" id="UP000774326"/>
    </source>
</evidence>
<name>A0A9P8TR34_WICPI</name>
<keyword evidence="1" id="KW-1133">Transmembrane helix</keyword>
<gene>
    <name evidence="2" type="ORF">WICPIJ_001493</name>
</gene>
<dbReference type="EMBL" id="JAEUBG010000761">
    <property type="protein sequence ID" value="KAH3687531.1"/>
    <property type="molecule type" value="Genomic_DNA"/>
</dbReference>
<reference evidence="2" key="1">
    <citation type="journal article" date="2021" name="Open Biol.">
        <title>Shared evolutionary footprints suggest mitochondrial oxidative damage underlies multiple complex I losses in fungi.</title>
        <authorList>
            <person name="Schikora-Tamarit M.A."/>
            <person name="Marcet-Houben M."/>
            <person name="Nosek J."/>
            <person name="Gabaldon T."/>
        </authorList>
    </citation>
    <scope>NUCLEOTIDE SEQUENCE</scope>
    <source>
        <strain evidence="2">CBS2887</strain>
    </source>
</reference>
<protein>
    <submittedName>
        <fullName evidence="2">Uncharacterized protein</fullName>
    </submittedName>
</protein>
<keyword evidence="3" id="KW-1185">Reference proteome</keyword>
<feature type="transmembrane region" description="Helical" evidence="1">
    <location>
        <begin position="52"/>
        <end position="70"/>
    </location>
</feature>
<dbReference type="Proteomes" id="UP000774326">
    <property type="component" value="Unassembled WGS sequence"/>
</dbReference>
<dbReference type="AlphaFoldDB" id="A0A9P8TR34"/>